<dbReference type="Pfam" id="PF13532">
    <property type="entry name" value="2OG-FeII_Oxy_2"/>
    <property type="match status" value="1"/>
</dbReference>
<name>A0AAW9RPA2_9HYPH</name>
<keyword evidence="2" id="KW-0223">Dioxygenase</keyword>
<comment type="caution">
    <text evidence="2">The sequence shown here is derived from an EMBL/GenBank/DDBJ whole genome shotgun (WGS) entry which is preliminary data.</text>
</comment>
<evidence type="ECO:0000313" key="3">
    <source>
        <dbReference type="Proteomes" id="UP001378188"/>
    </source>
</evidence>
<organism evidence="2 3">
    <name type="scientific">Microbaculum marinum</name>
    <dbReference type="NCBI Taxonomy" id="1764581"/>
    <lineage>
        <taxon>Bacteria</taxon>
        <taxon>Pseudomonadati</taxon>
        <taxon>Pseudomonadota</taxon>
        <taxon>Alphaproteobacteria</taxon>
        <taxon>Hyphomicrobiales</taxon>
        <taxon>Tepidamorphaceae</taxon>
        <taxon>Microbaculum</taxon>
    </lineage>
</organism>
<dbReference type="GO" id="GO:0070988">
    <property type="term" value="P:demethylation"/>
    <property type="evidence" value="ECO:0007669"/>
    <property type="project" value="InterPro"/>
</dbReference>
<proteinExistence type="predicted"/>
<accession>A0AAW9RPA2</accession>
<dbReference type="InterPro" id="IPR032857">
    <property type="entry name" value="ALKBH4"/>
</dbReference>
<evidence type="ECO:0000313" key="2">
    <source>
        <dbReference type="EMBL" id="MEJ8574172.1"/>
    </source>
</evidence>
<dbReference type="PANTHER" id="PTHR12463">
    <property type="entry name" value="OXYGENASE-RELATED"/>
    <property type="match status" value="1"/>
</dbReference>
<dbReference type="PANTHER" id="PTHR12463:SF1">
    <property type="entry name" value="2-OXOGLUTARATE AND FE-DEPENDENT OXYGENASE FAMILY PROTEIN"/>
    <property type="match status" value="1"/>
</dbReference>
<feature type="domain" description="Fe2OG dioxygenase" evidence="1">
    <location>
        <begin position="86"/>
        <end position="188"/>
    </location>
</feature>
<dbReference type="AlphaFoldDB" id="A0AAW9RPA2"/>
<dbReference type="InterPro" id="IPR005123">
    <property type="entry name" value="Oxoglu/Fe-dep_dioxygenase_dom"/>
</dbReference>
<gene>
    <name evidence="2" type="ORF">V3328_22000</name>
</gene>
<reference evidence="2 3" key="1">
    <citation type="submission" date="2024-02" db="EMBL/GenBank/DDBJ databases">
        <title>Genome analysis and characterization of Microbaculum marinisediminis sp. nov., isolated from marine sediment.</title>
        <authorList>
            <person name="Du Z.-J."/>
            <person name="Ye Y.-Q."/>
            <person name="Zhang Z.-R."/>
            <person name="Yuan S.-M."/>
            <person name="Zhang X.-Y."/>
        </authorList>
    </citation>
    <scope>NUCLEOTIDE SEQUENCE [LARGE SCALE GENOMIC DNA]</scope>
    <source>
        <strain evidence="2 3">SDUM1044001</strain>
    </source>
</reference>
<dbReference type="RefSeq" id="WP_340331873.1">
    <property type="nucleotide sequence ID" value="NZ_JAZHOF010000010.1"/>
</dbReference>
<protein>
    <submittedName>
        <fullName evidence="2">Alpha-ketoglutarate-dependent dioxygenase AlkB</fullName>
    </submittedName>
</protein>
<dbReference type="Gene3D" id="2.60.120.590">
    <property type="entry name" value="Alpha-ketoglutarate-dependent dioxygenase AlkB-like"/>
    <property type="match status" value="1"/>
</dbReference>
<dbReference type="GO" id="GO:0032451">
    <property type="term" value="F:demethylase activity"/>
    <property type="evidence" value="ECO:0007669"/>
    <property type="project" value="TreeGrafter"/>
</dbReference>
<dbReference type="GO" id="GO:0051213">
    <property type="term" value="F:dioxygenase activity"/>
    <property type="evidence" value="ECO:0007669"/>
    <property type="project" value="UniProtKB-KW"/>
</dbReference>
<dbReference type="InterPro" id="IPR037151">
    <property type="entry name" value="AlkB-like_sf"/>
</dbReference>
<keyword evidence="2" id="KW-0560">Oxidoreductase</keyword>
<sequence>MTDFEPLPPGATYVRDFVFPDAEASLVARVDAQPWITDLRRRVQHYGYRYDYRARTANADAYLGELPDWLAALGARLVDAGFFDRAPDQAIVNEYKPGQGIAAHVDCVPCFSDTIVSLSLLSTCEMRFEDRRSREQVTRILEPRSALVLKGPARFEWTHAISARKSDVVDGRRVPRTRRLSVTFRNVIAR</sequence>
<evidence type="ECO:0000259" key="1">
    <source>
        <dbReference type="PROSITE" id="PS51471"/>
    </source>
</evidence>
<dbReference type="InterPro" id="IPR027450">
    <property type="entry name" value="AlkB-like"/>
</dbReference>
<dbReference type="EMBL" id="JAZHOF010000010">
    <property type="protein sequence ID" value="MEJ8574172.1"/>
    <property type="molecule type" value="Genomic_DNA"/>
</dbReference>
<dbReference type="Proteomes" id="UP001378188">
    <property type="component" value="Unassembled WGS sequence"/>
</dbReference>
<dbReference type="PROSITE" id="PS51471">
    <property type="entry name" value="FE2OG_OXY"/>
    <property type="match status" value="1"/>
</dbReference>
<dbReference type="SUPFAM" id="SSF51197">
    <property type="entry name" value="Clavaminate synthase-like"/>
    <property type="match status" value="1"/>
</dbReference>
<keyword evidence="3" id="KW-1185">Reference proteome</keyword>